<dbReference type="STRING" id="1231657.A0A1Y2A2Q5"/>
<feature type="region of interest" description="Disordered" evidence="1">
    <location>
        <begin position="340"/>
        <end position="377"/>
    </location>
</feature>
<sequence>MSTLIFSKLRPFRHAGKIAASSPRSASAQSETPTWQRIGEAQHHLLKALEELYWAGVEQELESVLIALRAWQRPENSKVELDDEEDSFIHGFDTFIDQISEDSRSFAEQVASFKKSTNEPFSYTEALARSAREKAAEQKTTKLKQEIRKDVEAIAEREAQEPIIRRRTRSLMRALGLLDIEKMVEHRPPLNRLSFWKRPAVPQLKLEKFSATGLPVLSPSRCTNCDMIIRGSMYCRTEKEIKDQVCEDCYLKEFVGKPGFFKTYKHCILNDIINPRVGRKICMCEEVPHHDSQGRSLSLFPVDKKAEHRKHGAGKVECGLLKLGEIVAEAKYDGMRTITARPKSKGQDKKEKSTHAQTVRVLQSDHRPKTVEKESQHGPDRLDIPFFLREFAERYPFGNVHIALRVGPLLIENGVRNDEDKAVISLRNPPMFHDVVSIDKSKALALVDGTTRELWHQKRPRNTKRFKSVVKQVVGTPFTGILERTLEDRLVDSLISASKNAFDDPGLKTDKRKEWLKKLLTPILSDLRMLLAPSLAIYLESIASQLLKPSTKLAWSISNNNCQNFADALMSLSTFSPLIAPPSPSNIPLYLLSFVTRPAGYNKPIIKSRFDVPNGLTEEYLLRFRYGRHDDADIIDTLQEYWYDWACFGKPLYPYSELFGWDCTEAFRRYPVTCGDCNLSKHVWAFPFDSWNIISLHLTRDRWNYPPGNGRTVMSDKDWMENRLLALCAQEKLSLVAVAMARNANFRQRTQWLHKQKDPALDRLKLGGIHRAQPFSHYYDQGKYQHYFIASWAHLKLEDQIAEYELLRDGRVKLPDVEYAPNLYKGQSLSSILALAGMGAAMDAGFSGGTGDGGNSGGNCGTGCGAASGCGGAGCGGAGCGGGGCGGGCGGG</sequence>
<proteinExistence type="predicted"/>
<gene>
    <name evidence="2" type="ORF">BCR34DRAFT_671613</name>
</gene>
<evidence type="ECO:0000313" key="2">
    <source>
        <dbReference type="EMBL" id="ORY16587.1"/>
    </source>
</evidence>
<keyword evidence="3" id="KW-1185">Reference proteome</keyword>
<reference evidence="2 3" key="1">
    <citation type="submission" date="2016-07" db="EMBL/GenBank/DDBJ databases">
        <title>Pervasive Adenine N6-methylation of Active Genes in Fungi.</title>
        <authorList>
            <consortium name="DOE Joint Genome Institute"/>
            <person name="Mondo S.J."/>
            <person name="Dannebaum R.O."/>
            <person name="Kuo R.C."/>
            <person name="Labutti K."/>
            <person name="Haridas S."/>
            <person name="Kuo A."/>
            <person name="Salamov A."/>
            <person name="Ahrendt S.R."/>
            <person name="Lipzen A."/>
            <person name="Sullivan W."/>
            <person name="Andreopoulos W.B."/>
            <person name="Clum A."/>
            <person name="Lindquist E."/>
            <person name="Daum C."/>
            <person name="Ramamoorthy G.K."/>
            <person name="Gryganskyi A."/>
            <person name="Culley D."/>
            <person name="Magnuson J.K."/>
            <person name="James T.Y."/>
            <person name="O'Malley M.A."/>
            <person name="Stajich J.E."/>
            <person name="Spatafora J.W."/>
            <person name="Visel A."/>
            <person name="Grigoriev I.V."/>
        </authorList>
    </citation>
    <scope>NUCLEOTIDE SEQUENCE [LARGE SCALE GENOMIC DNA]</scope>
    <source>
        <strain evidence="2 3">CBS 115471</strain>
    </source>
</reference>
<comment type="caution">
    <text evidence="2">The sequence shown here is derived from an EMBL/GenBank/DDBJ whole genome shotgun (WGS) entry which is preliminary data.</text>
</comment>
<dbReference type="AlphaFoldDB" id="A0A1Y2A2Q5"/>
<dbReference type="EMBL" id="MCFA01000017">
    <property type="protein sequence ID" value="ORY16587.1"/>
    <property type="molecule type" value="Genomic_DNA"/>
</dbReference>
<feature type="compositionally biased region" description="Basic and acidic residues" evidence="1">
    <location>
        <begin position="363"/>
        <end position="377"/>
    </location>
</feature>
<dbReference type="OrthoDB" id="4455544at2759"/>
<feature type="compositionally biased region" description="Basic and acidic residues" evidence="1">
    <location>
        <begin position="345"/>
        <end position="354"/>
    </location>
</feature>
<evidence type="ECO:0000256" key="1">
    <source>
        <dbReference type="SAM" id="MobiDB-lite"/>
    </source>
</evidence>
<evidence type="ECO:0000313" key="3">
    <source>
        <dbReference type="Proteomes" id="UP000193144"/>
    </source>
</evidence>
<organism evidence="2 3">
    <name type="scientific">Clohesyomyces aquaticus</name>
    <dbReference type="NCBI Taxonomy" id="1231657"/>
    <lineage>
        <taxon>Eukaryota</taxon>
        <taxon>Fungi</taxon>
        <taxon>Dikarya</taxon>
        <taxon>Ascomycota</taxon>
        <taxon>Pezizomycotina</taxon>
        <taxon>Dothideomycetes</taxon>
        <taxon>Pleosporomycetidae</taxon>
        <taxon>Pleosporales</taxon>
        <taxon>Lindgomycetaceae</taxon>
        <taxon>Clohesyomyces</taxon>
    </lineage>
</organism>
<dbReference type="Proteomes" id="UP000193144">
    <property type="component" value="Unassembled WGS sequence"/>
</dbReference>
<protein>
    <submittedName>
        <fullName evidence="2">Uncharacterized protein</fullName>
    </submittedName>
</protein>
<accession>A0A1Y2A2Q5</accession>
<name>A0A1Y2A2Q5_9PLEO</name>